<keyword evidence="2" id="KW-1185">Reference proteome</keyword>
<reference evidence="1 2" key="1">
    <citation type="submission" date="2018-03" db="EMBL/GenBank/DDBJ databases">
        <authorList>
            <person name="Keele B.F."/>
        </authorList>
    </citation>
    <scope>NUCLEOTIDE SEQUENCE [LARGE SCALE GENOMIC DNA]</scope>
    <source>
        <strain evidence="1 2">CECT 8626</strain>
    </source>
</reference>
<evidence type="ECO:0000313" key="2">
    <source>
        <dbReference type="Proteomes" id="UP000244924"/>
    </source>
</evidence>
<dbReference type="EMBL" id="OMOQ01000001">
    <property type="protein sequence ID" value="SPH16583.1"/>
    <property type="molecule type" value="Genomic_DNA"/>
</dbReference>
<accession>A0A2R8B1X6</accession>
<dbReference type="Proteomes" id="UP000244924">
    <property type="component" value="Unassembled WGS sequence"/>
</dbReference>
<dbReference type="InterPro" id="IPR029063">
    <property type="entry name" value="SAM-dependent_MTases_sf"/>
</dbReference>
<evidence type="ECO:0000313" key="1">
    <source>
        <dbReference type="EMBL" id="SPH16583.1"/>
    </source>
</evidence>
<sequence length="197" mass="21100">MNADSRTLAVYDAKASEYAARFGSDRPDRHLQSFIDALPKGACVLDLGCGPGDAAAFMRAAGLAPDPVDGSAEMVRLANAHHAIRARLATFDEIDGVAIYDGIWANFSLLHAARGDVPGHLASLHRAMRPVGLFHIGMKTGTGEARDTLDRFYTYYSRDELLGLLGDAGFTVTSIEEGAERGLAGTLDPWIVMRAHA</sequence>
<dbReference type="SUPFAM" id="SSF53335">
    <property type="entry name" value="S-adenosyl-L-methionine-dependent methyltransferases"/>
    <property type="match status" value="1"/>
</dbReference>
<organism evidence="1 2">
    <name type="scientific">Albidovulum aquaemixtae</name>
    <dbReference type="NCBI Taxonomy" id="1542388"/>
    <lineage>
        <taxon>Bacteria</taxon>
        <taxon>Pseudomonadati</taxon>
        <taxon>Pseudomonadota</taxon>
        <taxon>Alphaproteobacteria</taxon>
        <taxon>Rhodobacterales</taxon>
        <taxon>Paracoccaceae</taxon>
        <taxon>Albidovulum</taxon>
    </lineage>
</organism>
<gene>
    <name evidence="1" type="ORF">DEA8626_00093</name>
</gene>
<evidence type="ECO:0008006" key="3">
    <source>
        <dbReference type="Google" id="ProtNLM"/>
    </source>
</evidence>
<protein>
    <recommendedName>
        <fullName evidence="3">Trans-aconitate 2-methyltransferase</fullName>
    </recommendedName>
</protein>
<dbReference type="Gene3D" id="3.40.50.150">
    <property type="entry name" value="Vaccinia Virus protein VP39"/>
    <property type="match status" value="1"/>
</dbReference>
<dbReference type="RefSeq" id="WP_108851119.1">
    <property type="nucleotide sequence ID" value="NZ_OMOQ01000001.1"/>
</dbReference>
<dbReference type="OrthoDB" id="9804312at2"/>
<dbReference type="CDD" id="cd02440">
    <property type="entry name" value="AdoMet_MTases"/>
    <property type="match status" value="1"/>
</dbReference>
<dbReference type="Pfam" id="PF13489">
    <property type="entry name" value="Methyltransf_23"/>
    <property type="match status" value="1"/>
</dbReference>
<dbReference type="AlphaFoldDB" id="A0A2R8B1X6"/>
<proteinExistence type="predicted"/>
<name>A0A2R8B1X6_9RHOB</name>